<sequence length="81" mass="9021">MKAIVIVVEKITSEAHIDIPEGLEESAIKQHIVDSYNSGQMLTEMNIYQVDFESISAKIISNQSNVELTVVNQIECNQEAV</sequence>
<keyword evidence="2" id="KW-1185">Reference proteome</keyword>
<protein>
    <submittedName>
        <fullName evidence="1">Uncharacterized protein</fullName>
    </submittedName>
</protein>
<reference evidence="2" key="1">
    <citation type="submission" date="2008-04" db="EMBL/GenBank/DDBJ databases">
        <title>Complete sequence of plasmid 2 of Nostoc punctiforme ATCC 29133.</title>
        <authorList>
            <consortium name="US DOE Joint Genome Institute"/>
            <person name="Copeland A."/>
            <person name="Lucas S."/>
            <person name="Lapidus A."/>
            <person name="Glavina del Rio T."/>
            <person name="Dalin E."/>
            <person name="Tice H."/>
            <person name="Pitluck S."/>
            <person name="Chain P."/>
            <person name="Malfatti S."/>
            <person name="Shin M."/>
            <person name="Vergez L."/>
            <person name="Schmutz J."/>
            <person name="Larimer F."/>
            <person name="Land M."/>
            <person name="Hauser L."/>
            <person name="Kyrpides N."/>
            <person name="Kim E."/>
            <person name="Meeks J.C."/>
            <person name="Elhai J."/>
            <person name="Campbell E.L."/>
            <person name="Thiel T."/>
            <person name="Longmire J."/>
            <person name="Potts M."/>
            <person name="Atlas R."/>
        </authorList>
    </citation>
    <scope>NUCLEOTIDE SEQUENCE [LARGE SCALE GENOMIC DNA]</scope>
    <source>
        <strain evidence="2">ATCC 29133 / PCC 73102</strain>
        <plasmid evidence="2">Plasmid pNPUN02</plasmid>
    </source>
</reference>
<dbReference type="EnsemblBacteria" id="ACC85251">
    <property type="protein sequence ID" value="ACC85251"/>
    <property type="gene ID" value="Npun_BF112"/>
</dbReference>
<name>B2JBE7_NOSP7</name>
<geneLocation type="plasmid" evidence="1 2">
    <name>pNPUN02</name>
</geneLocation>
<proteinExistence type="predicted"/>
<dbReference type="OrthoDB" id="488910at2"/>
<accession>B2JBE7</accession>
<organism evidence="1 2">
    <name type="scientific">Nostoc punctiforme (strain ATCC 29133 / PCC 73102)</name>
    <dbReference type="NCBI Taxonomy" id="63737"/>
    <lineage>
        <taxon>Bacteria</taxon>
        <taxon>Bacillati</taxon>
        <taxon>Cyanobacteriota</taxon>
        <taxon>Cyanophyceae</taxon>
        <taxon>Nostocales</taxon>
        <taxon>Nostocaceae</taxon>
        <taxon>Nostoc</taxon>
    </lineage>
</organism>
<gene>
    <name evidence="1" type="ordered locus">Npun_BF112</name>
</gene>
<dbReference type="Proteomes" id="UP000001191">
    <property type="component" value="Plasmid pNPUN02"/>
</dbReference>
<evidence type="ECO:0000313" key="1">
    <source>
        <dbReference type="EMBL" id="ACC85251.1"/>
    </source>
</evidence>
<dbReference type="PhylomeDB" id="B2JBE7"/>
<dbReference type="HOGENOM" id="CLU_2679643_0_0_3"/>
<evidence type="ECO:0000313" key="2">
    <source>
        <dbReference type="Proteomes" id="UP000001191"/>
    </source>
</evidence>
<dbReference type="RefSeq" id="WP_012413260.1">
    <property type="nucleotide sequence ID" value="NC_010632.1"/>
</dbReference>
<keyword evidence="1" id="KW-0614">Plasmid</keyword>
<dbReference type="AlphaFoldDB" id="B2JBE7"/>
<dbReference type="EMBL" id="CP001039">
    <property type="protein sequence ID" value="ACC85251.1"/>
    <property type="molecule type" value="Genomic_DNA"/>
</dbReference>
<dbReference type="KEGG" id="npu:Npun_BF112"/>